<sequence length="696" mass="73651">MAKSALITPFISSPKSVSNPLPPERPQSANPYRMSSSIFPSLRRLDTNPSDKAPGPSSRPFSVQTAQSFVDAVGGPSSSSPPPPSGSSALITLKFTGPSLLDVVAKDNATKEPLYIIETVRDNTCIYRLDSERREAVKAATVQWPQTLSKGKGKTGRTVQLGHGRWRETEEFLKYGALGNFASRKFNIPHFPHALKWKLVPGNSYYCSTSGVKGPIAVLEGAVLSAPPRLRIYHTSLTGNGDAERTNEQQNYKGVPVLLLDYLITTALILVTEVQEWLDRPQTDNGRVRIPGSSAPAIQKWLAIIHNDPIPDSPTLSPTLTSVSMPWDARSRMSGGESVAGSSSSDPMTPSTPATSIHSFYVRRDEDIPPVPPLPQTARSRPSTLSSVHPFAAASSSTTPPATPPPAALPTPPPSGTTRNFRSPPLVPGSRPLPTPPTVPHRPTPPYHIRPWTSDGIGSSSSSDRPSSPSLPSSSGSSSSNPSAGGPLLLASSTQQQHRRSRGAPARRSMAGMANVPPPPKPPPMHGLPLPPKLANEMMGRSVSVGVASGGSSSSHSRRLSNPPFAPSGLGYSSEGNGGGGSGLQLANPDPPMHGQEEAGRSSVRLRRMTSGLQAMSLQQQQQQQSEWGSGPSSTYRAATPVHGPGGGGVMVDAGMVSAEGSRQSYAESVYEQPPPAYDAIDFSLPLVHMQSRVPR</sequence>
<dbReference type="Proteomes" id="UP000186601">
    <property type="component" value="Unassembled WGS sequence"/>
</dbReference>
<feature type="compositionally biased region" description="Polar residues" evidence="1">
    <location>
        <begin position="27"/>
        <end position="39"/>
    </location>
</feature>
<feature type="compositionally biased region" description="Polar residues" evidence="1">
    <location>
        <begin position="377"/>
        <end position="387"/>
    </location>
</feature>
<feature type="compositionally biased region" description="Pro residues" evidence="1">
    <location>
        <begin position="401"/>
        <end position="415"/>
    </location>
</feature>
<reference evidence="2 3" key="1">
    <citation type="submission" date="2018-02" db="EMBL/GenBank/DDBJ databases">
        <title>Genome sequence of the basidiomycete white-rot fungus Phlebia centrifuga.</title>
        <authorList>
            <person name="Granchi Z."/>
            <person name="Peng M."/>
            <person name="de Vries R.P."/>
            <person name="Hilden K."/>
            <person name="Makela M.R."/>
            <person name="Grigoriev I."/>
            <person name="Riley R."/>
        </authorList>
    </citation>
    <scope>NUCLEOTIDE SEQUENCE [LARGE SCALE GENOMIC DNA]</scope>
    <source>
        <strain evidence="2 3">FBCC195</strain>
    </source>
</reference>
<protein>
    <submittedName>
        <fullName evidence="2">Uncharacterized protein</fullName>
    </submittedName>
</protein>
<organism evidence="2 3">
    <name type="scientific">Hermanssonia centrifuga</name>
    <dbReference type="NCBI Taxonomy" id="98765"/>
    <lineage>
        <taxon>Eukaryota</taxon>
        <taxon>Fungi</taxon>
        <taxon>Dikarya</taxon>
        <taxon>Basidiomycota</taxon>
        <taxon>Agaricomycotina</taxon>
        <taxon>Agaricomycetes</taxon>
        <taxon>Polyporales</taxon>
        <taxon>Meruliaceae</taxon>
        <taxon>Hermanssonia</taxon>
    </lineage>
</organism>
<gene>
    <name evidence="2" type="ORF">PHLCEN_2v12937</name>
</gene>
<feature type="region of interest" description="Disordered" evidence="1">
    <location>
        <begin position="328"/>
        <end position="653"/>
    </location>
</feature>
<feature type="compositionally biased region" description="Pro residues" evidence="1">
    <location>
        <begin position="516"/>
        <end position="532"/>
    </location>
</feature>
<feature type="compositionally biased region" description="Polar residues" evidence="1">
    <location>
        <begin position="626"/>
        <end position="637"/>
    </location>
</feature>
<feature type="compositionally biased region" description="Pro residues" evidence="1">
    <location>
        <begin position="425"/>
        <end position="448"/>
    </location>
</feature>
<proteinExistence type="predicted"/>
<feature type="compositionally biased region" description="Polar residues" evidence="1">
    <location>
        <begin position="10"/>
        <end position="19"/>
    </location>
</feature>
<evidence type="ECO:0000256" key="1">
    <source>
        <dbReference type="SAM" id="MobiDB-lite"/>
    </source>
</evidence>
<accession>A0A2R6NFY5</accession>
<feature type="compositionally biased region" description="Low complexity" evidence="1">
    <location>
        <begin position="390"/>
        <end position="400"/>
    </location>
</feature>
<evidence type="ECO:0000313" key="2">
    <source>
        <dbReference type="EMBL" id="PSR71178.1"/>
    </source>
</evidence>
<name>A0A2R6NFY5_9APHY</name>
<keyword evidence="3" id="KW-1185">Reference proteome</keyword>
<evidence type="ECO:0000313" key="3">
    <source>
        <dbReference type="Proteomes" id="UP000186601"/>
    </source>
</evidence>
<dbReference type="AlphaFoldDB" id="A0A2R6NFY5"/>
<feature type="compositionally biased region" description="Low complexity" evidence="1">
    <location>
        <begin position="540"/>
        <end position="555"/>
    </location>
</feature>
<feature type="region of interest" description="Disordered" evidence="1">
    <location>
        <begin position="1"/>
        <end position="63"/>
    </location>
</feature>
<dbReference type="EMBL" id="MLYV02001292">
    <property type="protein sequence ID" value="PSR71178.1"/>
    <property type="molecule type" value="Genomic_DNA"/>
</dbReference>
<comment type="caution">
    <text evidence="2">The sequence shown here is derived from an EMBL/GenBank/DDBJ whole genome shotgun (WGS) entry which is preliminary data.</text>
</comment>
<dbReference type="OrthoDB" id="3270497at2759"/>
<feature type="compositionally biased region" description="Low complexity" evidence="1">
    <location>
        <begin position="334"/>
        <end position="356"/>
    </location>
</feature>
<feature type="compositionally biased region" description="Low complexity" evidence="1">
    <location>
        <begin position="454"/>
        <end position="487"/>
    </location>
</feature>